<feature type="transmembrane region" description="Helical" evidence="6">
    <location>
        <begin position="388"/>
        <end position="409"/>
    </location>
</feature>
<reference evidence="7 8" key="1">
    <citation type="submission" date="2024-01" db="EMBL/GenBank/DDBJ databases">
        <authorList>
            <person name="Allen C."/>
            <person name="Tagirdzhanova G."/>
        </authorList>
    </citation>
    <scope>NUCLEOTIDE SEQUENCE [LARGE SCALE GENOMIC DNA]</scope>
</reference>
<evidence type="ECO:0000256" key="5">
    <source>
        <dbReference type="SAM" id="MobiDB-lite"/>
    </source>
</evidence>
<sequence>MGLGVLEDSVLEHVPGTTRYFDDPERPQIATEGHAGLKCDNSGPVPIILVPQPSDDPNDPLNWPLWKRDLICMVLSVTAIFGTALGPILAANTITLSLWFEHDFTQVALLTGYYLLGVGFAGTFFVPSSRIWGKRHAFVIGTCILIGSSAWGGAVNRNYKSMLWARIIQGVGTAPFEALVNAAVGDLYFVHQRGKRMAFTNLAVFGGSFFTPIVVGKITHTIKWWWTFNLVAIFCAACLPAIVFLCPETAYRRDTTLNLDMIATDGSAGIRPGEAAISKRSSSGNDEENAVTQSAEPGAPVVAPAPAVNGAVPEKVSYLKSLALFNGRKSDENFFKLLLRPFPLFLQPAFLWASLTQGTLIGWTVFIGVIMAEFFLGYPLWWDEVKTGYAYTGAFIGAILGFIIAGLLADWSAKKLTRMNNGIYEPEFRLVLVIPQLIFGVMGLYGFGITIDGMMKLQFHWSVPLVFFGFEVCGMVIGAVASSLYIVDAYRDLSIEGFTCLLIFKNFFSYGLTYKAYDWLVANGTKARPVFNALGSVQLVVCLLAIPMYVFGKRNRSFFYRHDILKMLGLR</sequence>
<proteinExistence type="predicted"/>
<feature type="transmembrane region" description="Helical" evidence="6">
    <location>
        <begin position="106"/>
        <end position="126"/>
    </location>
</feature>
<evidence type="ECO:0000256" key="6">
    <source>
        <dbReference type="SAM" id="Phobius"/>
    </source>
</evidence>
<feature type="transmembrane region" description="Helical" evidence="6">
    <location>
        <begin position="70"/>
        <end position="100"/>
    </location>
</feature>
<keyword evidence="4 6" id="KW-0472">Membrane</keyword>
<accession>A0ABP0BK57</accession>
<comment type="caution">
    <text evidence="7">The sequence shown here is derived from an EMBL/GenBank/DDBJ whole genome shotgun (WGS) entry which is preliminary data.</text>
</comment>
<dbReference type="Proteomes" id="UP001642406">
    <property type="component" value="Unassembled WGS sequence"/>
</dbReference>
<name>A0ABP0BK57_9PEZI</name>
<comment type="subcellular location">
    <subcellularLocation>
        <location evidence="1">Membrane</location>
        <topology evidence="1">Multi-pass membrane protein</topology>
    </subcellularLocation>
</comment>
<evidence type="ECO:0000256" key="4">
    <source>
        <dbReference type="ARBA" id="ARBA00023136"/>
    </source>
</evidence>
<protein>
    <recommendedName>
        <fullName evidence="9">Major facilitator superfamily transporter</fullName>
    </recommendedName>
</protein>
<dbReference type="EMBL" id="CAWUHC010000028">
    <property type="protein sequence ID" value="CAK7219887.1"/>
    <property type="molecule type" value="Genomic_DNA"/>
</dbReference>
<feature type="transmembrane region" description="Helical" evidence="6">
    <location>
        <begin position="224"/>
        <end position="246"/>
    </location>
</feature>
<keyword evidence="3 6" id="KW-1133">Transmembrane helix</keyword>
<organism evidence="7 8">
    <name type="scientific">Sporothrix bragantina</name>
    <dbReference type="NCBI Taxonomy" id="671064"/>
    <lineage>
        <taxon>Eukaryota</taxon>
        <taxon>Fungi</taxon>
        <taxon>Dikarya</taxon>
        <taxon>Ascomycota</taxon>
        <taxon>Pezizomycotina</taxon>
        <taxon>Sordariomycetes</taxon>
        <taxon>Sordariomycetidae</taxon>
        <taxon>Ophiostomatales</taxon>
        <taxon>Ophiostomataceae</taxon>
        <taxon>Sporothrix</taxon>
    </lineage>
</organism>
<feature type="region of interest" description="Disordered" evidence="5">
    <location>
        <begin position="277"/>
        <end position="298"/>
    </location>
</feature>
<evidence type="ECO:0000313" key="7">
    <source>
        <dbReference type="EMBL" id="CAK7219887.1"/>
    </source>
</evidence>
<evidence type="ECO:0000256" key="3">
    <source>
        <dbReference type="ARBA" id="ARBA00022989"/>
    </source>
</evidence>
<evidence type="ECO:0000256" key="1">
    <source>
        <dbReference type="ARBA" id="ARBA00004141"/>
    </source>
</evidence>
<evidence type="ECO:0000313" key="8">
    <source>
        <dbReference type="Proteomes" id="UP001642406"/>
    </source>
</evidence>
<evidence type="ECO:0000256" key="2">
    <source>
        <dbReference type="ARBA" id="ARBA00022692"/>
    </source>
</evidence>
<keyword evidence="8" id="KW-1185">Reference proteome</keyword>
<dbReference type="SUPFAM" id="SSF103473">
    <property type="entry name" value="MFS general substrate transporter"/>
    <property type="match status" value="1"/>
</dbReference>
<feature type="compositionally biased region" description="Polar residues" evidence="5">
    <location>
        <begin position="279"/>
        <end position="295"/>
    </location>
</feature>
<feature type="transmembrane region" description="Helical" evidence="6">
    <location>
        <begin position="360"/>
        <end position="382"/>
    </location>
</feature>
<dbReference type="PANTHER" id="PTHR23502">
    <property type="entry name" value="MAJOR FACILITATOR SUPERFAMILY"/>
    <property type="match status" value="1"/>
</dbReference>
<dbReference type="InterPro" id="IPR036259">
    <property type="entry name" value="MFS_trans_sf"/>
</dbReference>
<evidence type="ECO:0008006" key="9">
    <source>
        <dbReference type="Google" id="ProtNLM"/>
    </source>
</evidence>
<feature type="transmembrane region" description="Helical" evidence="6">
    <location>
        <begin position="463"/>
        <end position="486"/>
    </location>
</feature>
<dbReference type="InterPro" id="IPR011701">
    <property type="entry name" value="MFS"/>
</dbReference>
<feature type="transmembrane region" description="Helical" evidence="6">
    <location>
        <begin position="430"/>
        <end position="451"/>
    </location>
</feature>
<feature type="transmembrane region" description="Helical" evidence="6">
    <location>
        <begin position="138"/>
        <end position="155"/>
    </location>
</feature>
<dbReference type="Gene3D" id="1.20.1250.20">
    <property type="entry name" value="MFS general substrate transporter like domains"/>
    <property type="match status" value="1"/>
</dbReference>
<dbReference type="PANTHER" id="PTHR23502:SF29">
    <property type="entry name" value="TRANSPORTER, PUTATIVE (AFU_ORTHOLOGUE AFUA_6G06680)-RELATED"/>
    <property type="match status" value="1"/>
</dbReference>
<feature type="transmembrane region" description="Helical" evidence="6">
    <location>
        <begin position="529"/>
        <end position="551"/>
    </location>
</feature>
<keyword evidence="2 6" id="KW-0812">Transmembrane</keyword>
<feature type="transmembrane region" description="Helical" evidence="6">
    <location>
        <begin position="197"/>
        <end position="218"/>
    </location>
</feature>
<dbReference type="Pfam" id="PF07690">
    <property type="entry name" value="MFS_1"/>
    <property type="match status" value="1"/>
</dbReference>
<feature type="transmembrane region" description="Helical" evidence="6">
    <location>
        <begin position="498"/>
        <end position="517"/>
    </location>
</feature>
<gene>
    <name evidence="7" type="ORF">SBRCBS47491_004003</name>
</gene>